<organism evidence="3">
    <name type="scientific">Acanthamoeba polyphaga mimivirus</name>
    <name type="common">APMV</name>
    <dbReference type="NCBI Taxonomy" id="212035"/>
    <lineage>
        <taxon>Viruses</taxon>
        <taxon>Varidnaviria</taxon>
        <taxon>Bamfordvirae</taxon>
        <taxon>Nucleocytoviricota</taxon>
        <taxon>Megaviricetes</taxon>
        <taxon>Imitervirales</taxon>
        <taxon>Mimiviridae</taxon>
        <taxon>Megamimivirinae</taxon>
        <taxon>Mimivirus</taxon>
        <taxon>Mimivirus bradfordmassiliense</taxon>
    </lineage>
</organism>
<reference evidence="3" key="1">
    <citation type="journal article" date="2017" name="Front. Microbiol.">
        <title>Genome Characterization of the First Mimiviruses of Lineage C Isolated in Brazil.</title>
        <authorList>
            <person name="Assis F.L."/>
            <person name="Franco-Luiz A.P.M."/>
            <person name="Dos Santos R.N."/>
            <person name="Campos F.S."/>
            <person name="Dornas F.P."/>
            <person name="Borato P.V.M."/>
            <person name="Franco A.C."/>
            <person name="Abrahao J.S."/>
            <person name="Colson P."/>
            <person name="Scola B."/>
        </authorList>
    </citation>
    <scope>NUCLEOTIDE SEQUENCE [LARGE SCALE GENOMIC DNA]</scope>
</reference>
<dbReference type="Pfam" id="PF12796">
    <property type="entry name" value="Ank_2"/>
    <property type="match status" value="2"/>
</dbReference>
<dbReference type="Gene3D" id="1.25.40.20">
    <property type="entry name" value="Ankyrin repeat-containing domain"/>
    <property type="match status" value="1"/>
</dbReference>
<dbReference type="PROSITE" id="PS50088">
    <property type="entry name" value="ANK_REPEAT"/>
    <property type="match status" value="4"/>
</dbReference>
<dbReference type="SUPFAM" id="SSF48403">
    <property type="entry name" value="Ankyrin repeat"/>
    <property type="match status" value="1"/>
</dbReference>
<dbReference type="InterPro" id="IPR036770">
    <property type="entry name" value="Ankyrin_rpt-contain_sf"/>
</dbReference>
<dbReference type="PROSITE" id="PS50297">
    <property type="entry name" value="ANK_REP_REGION"/>
    <property type="match status" value="2"/>
</dbReference>
<evidence type="ECO:0000256" key="1">
    <source>
        <dbReference type="ARBA" id="ARBA00022737"/>
    </source>
</evidence>
<dbReference type="PANTHER" id="PTHR24188:SF29">
    <property type="entry name" value="GH09064P"/>
    <property type="match status" value="1"/>
</dbReference>
<name>A0A2L2DNY4_MIMIV</name>
<dbReference type="SMART" id="SM00248">
    <property type="entry name" value="ANK"/>
    <property type="match status" value="6"/>
</dbReference>
<keyword evidence="2" id="KW-0040">ANK repeat</keyword>
<dbReference type="EMBL" id="MG602508">
    <property type="protein sequence ID" value="AVG47827.1"/>
    <property type="molecule type" value="Genomic_DNA"/>
</dbReference>
<evidence type="ECO:0000256" key="2">
    <source>
        <dbReference type="ARBA" id="ARBA00023043"/>
    </source>
</evidence>
<organismHost>
    <name type="scientific">Acanthamoeba polyphaga</name>
    <name type="common">Amoeba</name>
    <dbReference type="NCBI Taxonomy" id="5757"/>
</organismHost>
<sequence length="300" mass="34633">MEKKSFFKIVKDSENLKKFKECINCSTNNFKINDFKNNDWNINKNFDFCELSVLYEILFANKCKYLCEIILPERVTIIDHGKGKYSASNIILKNIYHMDKSEIIESVILDNICMDNDENNKNLLFLASSRGYYNIIKLLVKSGIDIHIDNDFPLRLASNHRYLDVVKLLIENGANINARDGYALRLATCKGFYDVVNFLVESGANLYICVGRDNNALKIACKKGHYKIFKYLINKMDNTRIDKKQLLVIACNKRYLNIVKYLVKNGTDVNANNDALIVAQKRKYFEIVDFLVENGAQIDV</sequence>
<protein>
    <submittedName>
        <fullName evidence="3">Ankyrin repeat protein</fullName>
    </submittedName>
</protein>
<proteinExistence type="predicted"/>
<evidence type="ECO:0000313" key="3">
    <source>
        <dbReference type="EMBL" id="AVG47827.1"/>
    </source>
</evidence>
<dbReference type="Proteomes" id="UP000279644">
    <property type="component" value="Segment"/>
</dbReference>
<dbReference type="InterPro" id="IPR002110">
    <property type="entry name" value="Ankyrin_rpt"/>
</dbReference>
<keyword evidence="1" id="KW-0677">Repeat</keyword>
<accession>A0A2L2DNY4</accession>
<dbReference type="PANTHER" id="PTHR24188">
    <property type="entry name" value="ANKYRIN REPEAT PROTEIN"/>
    <property type="match status" value="1"/>
</dbReference>